<keyword evidence="11" id="KW-0472">Membrane</keyword>
<dbReference type="SMART" id="SM00191">
    <property type="entry name" value="Int_alpha"/>
    <property type="match status" value="5"/>
</dbReference>
<dbReference type="GO" id="GO:0007229">
    <property type="term" value="P:integrin-mediated signaling pathway"/>
    <property type="evidence" value="ECO:0007669"/>
    <property type="project" value="UniProtKB-KW"/>
</dbReference>
<keyword evidence="5 16" id="KW-0732">Signal</keyword>
<dbReference type="AlphaFoldDB" id="A0A8J6BJ42"/>
<feature type="chain" id="PRO_5035342771" description="VWFA domain-containing protein" evidence="16">
    <location>
        <begin position="19"/>
        <end position="709"/>
    </location>
</feature>
<dbReference type="SUPFAM" id="SSF53300">
    <property type="entry name" value="vWA-like"/>
    <property type="match status" value="1"/>
</dbReference>
<evidence type="ECO:0000256" key="12">
    <source>
        <dbReference type="ARBA" id="ARBA00023157"/>
    </source>
</evidence>
<evidence type="ECO:0000259" key="17">
    <source>
        <dbReference type="PROSITE" id="PS50234"/>
    </source>
</evidence>
<dbReference type="Gene3D" id="3.40.50.410">
    <property type="entry name" value="von Willebrand factor, type A domain"/>
    <property type="match status" value="1"/>
</dbReference>
<evidence type="ECO:0000256" key="10">
    <source>
        <dbReference type="ARBA" id="ARBA00023037"/>
    </source>
</evidence>
<feature type="domain" description="VWFA" evidence="17">
    <location>
        <begin position="145"/>
        <end position="324"/>
    </location>
</feature>
<dbReference type="InterPro" id="IPR036465">
    <property type="entry name" value="vWFA_dom_sf"/>
</dbReference>
<feature type="repeat" description="FG-GAP" evidence="15">
    <location>
        <begin position="503"/>
        <end position="563"/>
    </location>
</feature>
<dbReference type="SMART" id="SM00327">
    <property type="entry name" value="VWA"/>
    <property type="match status" value="1"/>
</dbReference>
<dbReference type="EMBL" id="WNTK01004255">
    <property type="protein sequence ID" value="KAG9464555.1"/>
    <property type="molecule type" value="Genomic_DNA"/>
</dbReference>
<dbReference type="InterPro" id="IPR013519">
    <property type="entry name" value="Int_alpha_beta-p"/>
</dbReference>
<keyword evidence="3" id="KW-0812">Transmembrane</keyword>
<organism evidence="18 19">
    <name type="scientific">Eleutherodactylus coqui</name>
    <name type="common">Puerto Rican coqui</name>
    <dbReference type="NCBI Taxonomy" id="57060"/>
    <lineage>
        <taxon>Eukaryota</taxon>
        <taxon>Metazoa</taxon>
        <taxon>Chordata</taxon>
        <taxon>Craniata</taxon>
        <taxon>Vertebrata</taxon>
        <taxon>Euteleostomi</taxon>
        <taxon>Amphibia</taxon>
        <taxon>Batrachia</taxon>
        <taxon>Anura</taxon>
        <taxon>Neobatrachia</taxon>
        <taxon>Hyloidea</taxon>
        <taxon>Eleutherodactylidae</taxon>
        <taxon>Eleutherodactylinae</taxon>
        <taxon>Eleutherodactylus</taxon>
        <taxon>Eleutherodactylus</taxon>
    </lineage>
</organism>
<evidence type="ECO:0000256" key="13">
    <source>
        <dbReference type="ARBA" id="ARBA00023170"/>
    </source>
</evidence>
<dbReference type="Pfam" id="PF00092">
    <property type="entry name" value="VWA"/>
    <property type="match status" value="1"/>
</dbReference>
<evidence type="ECO:0000256" key="2">
    <source>
        <dbReference type="ARBA" id="ARBA00008054"/>
    </source>
</evidence>
<keyword evidence="13 16" id="KW-0675">Receptor</keyword>
<comment type="similarity">
    <text evidence="2 16">Belongs to the integrin alpha chain family.</text>
</comment>
<dbReference type="Proteomes" id="UP000770717">
    <property type="component" value="Unassembled WGS sequence"/>
</dbReference>
<dbReference type="GO" id="GO:0098609">
    <property type="term" value="P:cell-cell adhesion"/>
    <property type="evidence" value="ECO:0007669"/>
    <property type="project" value="TreeGrafter"/>
</dbReference>
<comment type="subcellular location">
    <subcellularLocation>
        <location evidence="1 16">Membrane</location>
        <topology evidence="1 16">Single-pass type I membrane protein</topology>
    </subcellularLocation>
</comment>
<dbReference type="GO" id="GO:0033627">
    <property type="term" value="P:cell adhesion mediated by integrin"/>
    <property type="evidence" value="ECO:0007669"/>
    <property type="project" value="TreeGrafter"/>
</dbReference>
<evidence type="ECO:0000313" key="18">
    <source>
        <dbReference type="EMBL" id="KAG9464555.1"/>
    </source>
</evidence>
<evidence type="ECO:0000256" key="8">
    <source>
        <dbReference type="ARBA" id="ARBA00022889"/>
    </source>
</evidence>
<dbReference type="GO" id="GO:0007160">
    <property type="term" value="P:cell-matrix adhesion"/>
    <property type="evidence" value="ECO:0007669"/>
    <property type="project" value="TreeGrafter"/>
</dbReference>
<keyword evidence="4" id="KW-0479">Metal-binding</keyword>
<keyword evidence="19" id="KW-1185">Reference proteome</keyword>
<dbReference type="InterPro" id="IPR013517">
    <property type="entry name" value="FG-GAP"/>
</dbReference>
<dbReference type="GO" id="GO:0046872">
    <property type="term" value="F:metal ion binding"/>
    <property type="evidence" value="ECO:0007669"/>
    <property type="project" value="UniProtKB-KW"/>
</dbReference>
<dbReference type="OrthoDB" id="5317514at2759"/>
<accession>A0A8J6BJ42</accession>
<dbReference type="SUPFAM" id="SSF69179">
    <property type="entry name" value="Integrin domains"/>
    <property type="match status" value="1"/>
</dbReference>
<keyword evidence="14" id="KW-0325">Glycoprotein</keyword>
<dbReference type="Pfam" id="PF01839">
    <property type="entry name" value="FG-GAP"/>
    <property type="match status" value="1"/>
</dbReference>
<evidence type="ECO:0000256" key="16">
    <source>
        <dbReference type="RuleBase" id="RU003762"/>
    </source>
</evidence>
<evidence type="ECO:0000256" key="9">
    <source>
        <dbReference type="ARBA" id="ARBA00022989"/>
    </source>
</evidence>
<comment type="caution">
    <text evidence="18">The sequence shown here is derived from an EMBL/GenBank/DDBJ whole genome shotgun (WGS) entry which is preliminary data.</text>
</comment>
<dbReference type="InterPro" id="IPR002035">
    <property type="entry name" value="VWF_A"/>
</dbReference>
<keyword evidence="8 16" id="KW-0130">Cell adhesion</keyword>
<dbReference type="PANTHER" id="PTHR23220">
    <property type="entry name" value="INTEGRIN ALPHA"/>
    <property type="match status" value="1"/>
</dbReference>
<dbReference type="GO" id="GO:0005178">
    <property type="term" value="F:integrin binding"/>
    <property type="evidence" value="ECO:0007669"/>
    <property type="project" value="TreeGrafter"/>
</dbReference>
<dbReference type="GO" id="GO:0008305">
    <property type="term" value="C:integrin complex"/>
    <property type="evidence" value="ECO:0007669"/>
    <property type="project" value="InterPro"/>
</dbReference>
<evidence type="ECO:0000256" key="1">
    <source>
        <dbReference type="ARBA" id="ARBA00004479"/>
    </source>
</evidence>
<evidence type="ECO:0000256" key="7">
    <source>
        <dbReference type="ARBA" id="ARBA00022837"/>
    </source>
</evidence>
<dbReference type="PROSITE" id="PS50234">
    <property type="entry name" value="VWFA"/>
    <property type="match status" value="1"/>
</dbReference>
<gene>
    <name evidence="18" type="ORF">GDO78_019758</name>
</gene>
<dbReference type="InterPro" id="IPR000413">
    <property type="entry name" value="Integrin_alpha"/>
</dbReference>
<feature type="repeat" description="FG-GAP" evidence="15">
    <location>
        <begin position="442"/>
        <end position="499"/>
    </location>
</feature>
<sequence>MLSLITVISSAITIFVDTEQPIIFRNSERSFGYQVVHFGKWVIVSAPLYPEATNKSGRLYHCDPWTRSCSPIPITGSPDDDHISLGLSLTSQKKPLQLLACGPTLRRTCGQNMYVNGRCYLLDERLQMIGALPSQLPECSLQGLDIVFLIDGSSSITSFDFQTMLDFVTTVMEDFSDSNVQFALMQYSSVYKTHFNFMNFSKIRNPKLLTRGIIQQRGTATHTCNAIMKVIKELFDPRKGARENVEKLLIIITDGESRMDDTTAADSTREANRLGVQRIAIGVGNAFSHPLANDELKSIASLKSEDHVFKVTDFSALKSLHKTLEDKIFSIEGYAMQQVNWDLIAIGAPRFLHLGRVLIYRRNPNSVLWSQVATVVGEQIGSYFGSVLNSLHVNSSRSLLLVGAPTYFSSDFPGGLVYLCPVTRVMDSDVTNLTHITCTCLQTLQGDSSQVAGYFGSAISILPDLTGDDFLDLAVGAPCEDNNQGAVYIFPGQDGGFKTAYIQRVPGQEVSRKIMYFGRSVTGQVDMTGDNLPDLVVGGEGQVLILRSRPVLDISASMTFDPSEISYTDYECADHHGQGPVTTITVCFTIHIRSKEVSDVNFGQLTYNVFLDAGRTNTRAVFSSAGRSIKKTLMLHEGDNCQHHSIDLPECVEDSLTALRTALNYSVTGNPVLSEDSQTTQIREIFFEKNCGGDDECQDDLRVNLTFSK</sequence>
<evidence type="ECO:0000313" key="19">
    <source>
        <dbReference type="Proteomes" id="UP000770717"/>
    </source>
</evidence>
<dbReference type="InterPro" id="IPR032695">
    <property type="entry name" value="Integrin_dom_sf"/>
</dbReference>
<dbReference type="GO" id="GO:0009897">
    <property type="term" value="C:external side of plasma membrane"/>
    <property type="evidence" value="ECO:0007669"/>
    <property type="project" value="TreeGrafter"/>
</dbReference>
<evidence type="ECO:0000256" key="3">
    <source>
        <dbReference type="ARBA" id="ARBA00022692"/>
    </source>
</evidence>
<keyword evidence="7" id="KW-0106">Calcium</keyword>
<evidence type="ECO:0000256" key="6">
    <source>
        <dbReference type="ARBA" id="ARBA00022737"/>
    </source>
</evidence>
<keyword evidence="10 16" id="KW-0401">Integrin</keyword>
<feature type="repeat" description="FG-GAP" evidence="15">
    <location>
        <begin position="370"/>
        <end position="429"/>
    </location>
</feature>
<evidence type="ECO:0000256" key="15">
    <source>
        <dbReference type="PROSITE-ProRule" id="PRU00803"/>
    </source>
</evidence>
<dbReference type="InterPro" id="IPR028994">
    <property type="entry name" value="Integrin_alpha_N"/>
</dbReference>
<proteinExistence type="inferred from homology"/>
<protein>
    <recommendedName>
        <fullName evidence="17">VWFA domain-containing protein</fullName>
    </recommendedName>
</protein>
<evidence type="ECO:0000256" key="4">
    <source>
        <dbReference type="ARBA" id="ARBA00022723"/>
    </source>
</evidence>
<dbReference type="PANTHER" id="PTHR23220:SF118">
    <property type="entry name" value="INTEGRIN ALPHA-X"/>
    <property type="match status" value="1"/>
</dbReference>
<reference evidence="18" key="1">
    <citation type="thesis" date="2020" institute="ProQuest LLC" country="789 East Eisenhower Parkway, Ann Arbor, MI, USA">
        <title>Comparative Genomics and Chromosome Evolution.</title>
        <authorList>
            <person name="Mudd A.B."/>
        </authorList>
    </citation>
    <scope>NUCLEOTIDE SEQUENCE</scope>
    <source>
        <strain evidence="18">HN-11 Male</strain>
        <tissue evidence="18">Kidney and liver</tissue>
    </source>
</reference>
<evidence type="ECO:0000256" key="11">
    <source>
        <dbReference type="ARBA" id="ARBA00023136"/>
    </source>
</evidence>
<dbReference type="InterPro" id="IPR013649">
    <property type="entry name" value="Integrin_alpha_Ig-like_1"/>
</dbReference>
<keyword evidence="12" id="KW-1015">Disulfide bond</keyword>
<feature type="signal peptide" evidence="16">
    <location>
        <begin position="1"/>
        <end position="18"/>
    </location>
</feature>
<dbReference type="Gene3D" id="2.60.40.1460">
    <property type="entry name" value="Integrin domains. Chain A, domain 2"/>
    <property type="match status" value="1"/>
</dbReference>
<keyword evidence="9" id="KW-1133">Transmembrane helix</keyword>
<evidence type="ECO:0000256" key="14">
    <source>
        <dbReference type="ARBA" id="ARBA00023180"/>
    </source>
</evidence>
<name>A0A8J6BJ42_ELECQ</name>
<dbReference type="PROSITE" id="PS51470">
    <property type="entry name" value="FG_GAP"/>
    <property type="match status" value="3"/>
</dbReference>
<dbReference type="Pfam" id="PF08441">
    <property type="entry name" value="Integrin_A_Ig_1"/>
    <property type="match status" value="1"/>
</dbReference>
<dbReference type="PRINTS" id="PR01185">
    <property type="entry name" value="INTEGRINA"/>
</dbReference>
<keyword evidence="6" id="KW-0677">Repeat</keyword>
<dbReference type="Gene3D" id="2.130.10.130">
    <property type="entry name" value="Integrin alpha, N-terminal"/>
    <property type="match status" value="2"/>
</dbReference>
<evidence type="ECO:0000256" key="5">
    <source>
        <dbReference type="ARBA" id="ARBA00022729"/>
    </source>
</evidence>
<dbReference type="PRINTS" id="PR00453">
    <property type="entry name" value="VWFADOMAIN"/>
</dbReference>
<dbReference type="SUPFAM" id="SSF69318">
    <property type="entry name" value="Integrin alpha N-terminal domain"/>
    <property type="match status" value="2"/>
</dbReference>